<dbReference type="EMBL" id="CMVM020000244">
    <property type="status" value="NOT_ANNOTATED_CDS"/>
    <property type="molecule type" value="Genomic_DNA"/>
</dbReference>
<name>A0A8R1TYI1_ONCVO</name>
<organism evidence="1 2">
    <name type="scientific">Onchocerca volvulus</name>
    <dbReference type="NCBI Taxonomy" id="6282"/>
    <lineage>
        <taxon>Eukaryota</taxon>
        <taxon>Metazoa</taxon>
        <taxon>Ecdysozoa</taxon>
        <taxon>Nematoda</taxon>
        <taxon>Chromadorea</taxon>
        <taxon>Rhabditida</taxon>
        <taxon>Spirurina</taxon>
        <taxon>Spiruromorpha</taxon>
        <taxon>Filarioidea</taxon>
        <taxon>Onchocercidae</taxon>
        <taxon>Onchocerca</taxon>
    </lineage>
</organism>
<dbReference type="AlphaFoldDB" id="A0A8R1TYI1"/>
<protein>
    <submittedName>
        <fullName evidence="1">Uncharacterized protein</fullName>
    </submittedName>
</protein>
<reference evidence="2" key="1">
    <citation type="submission" date="2013-10" db="EMBL/GenBank/DDBJ databases">
        <title>Genome sequencing of Onchocerca volvulus.</title>
        <authorList>
            <person name="Cotton J."/>
            <person name="Tsai J."/>
            <person name="Stanley E."/>
            <person name="Tracey A."/>
            <person name="Holroyd N."/>
            <person name="Lustigman S."/>
            <person name="Berriman M."/>
        </authorList>
    </citation>
    <scope>NUCLEOTIDE SEQUENCE</scope>
</reference>
<accession>A0A8R1TYI1</accession>
<evidence type="ECO:0000313" key="2">
    <source>
        <dbReference type="Proteomes" id="UP000024404"/>
    </source>
</evidence>
<proteinExistence type="predicted"/>
<sequence length="123" mass="14262">MPDRALSQIIKLKKQGAEYAEICDAESRRAERFKISYNKGQNTIVSSIKVEVFMAAEPKKWTLQLLIRLAKLNEEVAEKAEDNLTLNHYIFAEESTEHLSEFELSGNKDIEREDEEDNIFQKI</sequence>
<keyword evidence="2" id="KW-1185">Reference proteome</keyword>
<dbReference type="EnsemblMetazoa" id="OVOC8044.1">
    <property type="protein sequence ID" value="OVOC8044.1"/>
    <property type="gene ID" value="WBGene00244853"/>
</dbReference>
<dbReference type="Proteomes" id="UP000024404">
    <property type="component" value="Unassembled WGS sequence"/>
</dbReference>
<evidence type="ECO:0000313" key="1">
    <source>
        <dbReference type="EnsemblMetazoa" id="OVOC8044.1"/>
    </source>
</evidence>
<reference evidence="1" key="2">
    <citation type="submission" date="2022-06" db="UniProtKB">
        <authorList>
            <consortium name="EnsemblMetazoa"/>
        </authorList>
    </citation>
    <scope>IDENTIFICATION</scope>
</reference>